<evidence type="ECO:0000313" key="1">
    <source>
        <dbReference type="EMBL" id="ROR55024.1"/>
    </source>
</evidence>
<dbReference type="AlphaFoldDB" id="A0A3N1ZVZ6"/>
<accession>A0A3N1ZVZ6</accession>
<protein>
    <recommendedName>
        <fullName evidence="3">Very-short-patch-repair endonuclease</fullName>
    </recommendedName>
</protein>
<organism evidence="1 2">
    <name type="scientific">Luteococcus japonicus</name>
    <dbReference type="NCBI Taxonomy" id="33984"/>
    <lineage>
        <taxon>Bacteria</taxon>
        <taxon>Bacillati</taxon>
        <taxon>Actinomycetota</taxon>
        <taxon>Actinomycetes</taxon>
        <taxon>Propionibacteriales</taxon>
        <taxon>Propionibacteriaceae</taxon>
        <taxon>Luteococcus</taxon>
    </lineage>
</organism>
<evidence type="ECO:0008006" key="3">
    <source>
        <dbReference type="Google" id="ProtNLM"/>
    </source>
</evidence>
<name>A0A3N1ZVZ6_9ACTN</name>
<comment type="caution">
    <text evidence="1">The sequence shown here is derived from an EMBL/GenBank/DDBJ whole genome shotgun (WGS) entry which is preliminary data.</text>
</comment>
<dbReference type="Proteomes" id="UP000275749">
    <property type="component" value="Unassembled WGS sequence"/>
</dbReference>
<proteinExistence type="predicted"/>
<reference evidence="1 2" key="1">
    <citation type="submission" date="2018-11" db="EMBL/GenBank/DDBJ databases">
        <title>Sequencing the genomes of 1000 actinobacteria strains.</title>
        <authorList>
            <person name="Klenk H.-P."/>
        </authorList>
    </citation>
    <scope>NUCLEOTIDE SEQUENCE [LARGE SCALE GENOMIC DNA]</scope>
    <source>
        <strain evidence="1 2">DSM 10546</strain>
    </source>
</reference>
<gene>
    <name evidence="1" type="ORF">EDD41_2267</name>
</gene>
<sequence>MLPSLPLGFDAAGRRRGRGAFSTITASCSRIGQLWMAGNPEGADAHTPVVKLIDQAREVVTSAGGVVRRRDHRELANALDWLVQKGELVRLLPGVVAAAGRAEDFQVLVAAVRLWDPDAVITGRAAARLGYLEELSVETITVLTRRRLKPRAHYLFRRTQIDAGDVVETGEGIRYSSPTWTALWEAAWDEGELADEAMRTFETTPDKLAEGLVVMKGRPGVWVRRFIVANSGEHPWSPLERQVHMMLREAGVCGWSGNHVFDIGGRSWPADVVFPGLKLVIEIDGFSSHQHADVFHDDHEKTLLLLSEGWLTVRFSMPQLADAERFVSWVRDAIAMAEHVAR</sequence>
<dbReference type="EMBL" id="RKHG01000001">
    <property type="protein sequence ID" value="ROR55024.1"/>
    <property type="molecule type" value="Genomic_DNA"/>
</dbReference>
<evidence type="ECO:0000313" key="2">
    <source>
        <dbReference type="Proteomes" id="UP000275749"/>
    </source>
</evidence>
<dbReference type="Gene3D" id="3.40.960.10">
    <property type="entry name" value="VSR Endonuclease"/>
    <property type="match status" value="1"/>
</dbReference>